<comment type="caution">
    <text evidence="2">The sequence shown here is derived from an EMBL/GenBank/DDBJ whole genome shotgun (WGS) entry which is preliminary data.</text>
</comment>
<dbReference type="OrthoDB" id="5023404at2759"/>
<feature type="compositionally biased region" description="Basic and acidic residues" evidence="1">
    <location>
        <begin position="266"/>
        <end position="283"/>
    </location>
</feature>
<protein>
    <submittedName>
        <fullName evidence="2">Wac protein</fullName>
    </submittedName>
</protein>
<sequence>MENNIIQQIREELGGFRDEIRSELKTVNESLGGLRSDIDSNKNGFHEFRNSITKEARALGQGLRSDIDTDIKDIRTFRNSVTKGFEAIRERDADLRNALDHEFKSLDDRFQDVHQRFDEMKSEFARIQAIGQNGRLSNPFLPIHALPIYLPNQGITYPEATHFPKNANEFYALKQPTSRRQTAMLAYLAMFYDVSNYKKHGDIAIHDPEETLGYLENILGLEEDRFIRFKARAHELNQEPKAAPIKRSQIADVEHLFPHKRQRSRHSSDPESHFTYGPEDKLGWRHKSLSNPTEAEPTIGGLAKRHRDWKRAQDAANSSDDSSEDRALEKPTGGQEGSKDSGTTTNVNTSRDAESDQEQLPIIPRRS</sequence>
<reference evidence="2 3" key="1">
    <citation type="submission" date="2015-04" db="EMBL/GenBank/DDBJ databases">
        <title>The draft genome sequence of Fusarium langsethiae, a T-2/HT-2 mycotoxin producer.</title>
        <authorList>
            <person name="Lysoe E."/>
            <person name="Divon H.H."/>
            <person name="Terzi V."/>
            <person name="Orru L."/>
            <person name="Lamontanara A."/>
            <person name="Kolseth A.-K."/>
            <person name="Frandsen R.J."/>
            <person name="Nielsen K."/>
            <person name="Thrane U."/>
        </authorList>
    </citation>
    <scope>NUCLEOTIDE SEQUENCE [LARGE SCALE GENOMIC DNA]</scope>
    <source>
        <strain evidence="2 3">Fl201059</strain>
    </source>
</reference>
<name>A0A0N0DAQ8_FUSLA</name>
<feature type="region of interest" description="Disordered" evidence="1">
    <location>
        <begin position="258"/>
        <end position="367"/>
    </location>
</feature>
<keyword evidence="3" id="KW-1185">Reference proteome</keyword>
<dbReference type="Proteomes" id="UP000037904">
    <property type="component" value="Unassembled WGS sequence"/>
</dbReference>
<organism evidence="2 3">
    <name type="scientific">Fusarium langsethiae</name>
    <dbReference type="NCBI Taxonomy" id="179993"/>
    <lineage>
        <taxon>Eukaryota</taxon>
        <taxon>Fungi</taxon>
        <taxon>Dikarya</taxon>
        <taxon>Ascomycota</taxon>
        <taxon>Pezizomycotina</taxon>
        <taxon>Sordariomycetes</taxon>
        <taxon>Hypocreomycetidae</taxon>
        <taxon>Hypocreales</taxon>
        <taxon>Nectriaceae</taxon>
        <taxon>Fusarium</taxon>
    </lineage>
</organism>
<accession>A0A0N0DAQ8</accession>
<dbReference type="EMBL" id="JXCE01000951">
    <property type="protein sequence ID" value="KPA35687.1"/>
    <property type="molecule type" value="Genomic_DNA"/>
</dbReference>
<proteinExistence type="predicted"/>
<evidence type="ECO:0000256" key="1">
    <source>
        <dbReference type="SAM" id="MobiDB-lite"/>
    </source>
</evidence>
<evidence type="ECO:0000313" key="2">
    <source>
        <dbReference type="EMBL" id="KPA35687.1"/>
    </source>
</evidence>
<feature type="compositionally biased region" description="Polar residues" evidence="1">
    <location>
        <begin position="340"/>
        <end position="350"/>
    </location>
</feature>
<dbReference type="AlphaFoldDB" id="A0A0N0DAQ8"/>
<gene>
    <name evidence="2" type="ORF">FLAG1_11597</name>
</gene>
<evidence type="ECO:0000313" key="3">
    <source>
        <dbReference type="Proteomes" id="UP000037904"/>
    </source>
</evidence>